<evidence type="ECO:0000313" key="1">
    <source>
        <dbReference type="EMBL" id="KAL3699226.1"/>
    </source>
</evidence>
<proteinExistence type="predicted"/>
<evidence type="ECO:0000313" key="2">
    <source>
        <dbReference type="Proteomes" id="UP001633002"/>
    </source>
</evidence>
<organism evidence="1 2">
    <name type="scientific">Riccia sorocarpa</name>
    <dbReference type="NCBI Taxonomy" id="122646"/>
    <lineage>
        <taxon>Eukaryota</taxon>
        <taxon>Viridiplantae</taxon>
        <taxon>Streptophyta</taxon>
        <taxon>Embryophyta</taxon>
        <taxon>Marchantiophyta</taxon>
        <taxon>Marchantiopsida</taxon>
        <taxon>Marchantiidae</taxon>
        <taxon>Marchantiales</taxon>
        <taxon>Ricciaceae</taxon>
        <taxon>Riccia</taxon>
    </lineage>
</organism>
<sequence>MYKYFYPSLGPYASTAQTASRHEPLHRRVSHIDLLAFDERANSWKAFAFHPRSAQVFKIQSFELGILSPREYWRTSRKTWLSKSVVASSDVPGQKLEIAGDGSMPFLFPNWVRIGDTICALISQGKEMFIASWNLKTGTLETKLLPLEYEDELQLLKAGIFLVASKFVLVILFEGGEVPESSALAGSKLRASELRFYDYEPEGCYFAEVYRTQGQCFTRYCKDLVADSECIHFVTLSYNIRGLHLTMCSFNVVQQTFQQRTEFPWTGEGVITCCSCFQPGLNPFAVP</sequence>
<accession>A0ABD3I7D4</accession>
<gene>
    <name evidence="1" type="ORF">R1sor_017248</name>
</gene>
<dbReference type="AlphaFoldDB" id="A0ABD3I7D4"/>
<dbReference type="EMBL" id="JBJQOH010000001">
    <property type="protein sequence ID" value="KAL3699226.1"/>
    <property type="molecule type" value="Genomic_DNA"/>
</dbReference>
<reference evidence="1 2" key="1">
    <citation type="submission" date="2024-09" db="EMBL/GenBank/DDBJ databases">
        <title>Chromosome-scale assembly of Riccia sorocarpa.</title>
        <authorList>
            <person name="Paukszto L."/>
        </authorList>
    </citation>
    <scope>NUCLEOTIDE SEQUENCE [LARGE SCALE GENOMIC DNA]</scope>
    <source>
        <strain evidence="1">LP-2024</strain>
        <tissue evidence="1">Aerial parts of the thallus</tissue>
    </source>
</reference>
<name>A0ABD3I7D4_9MARC</name>
<dbReference type="Proteomes" id="UP001633002">
    <property type="component" value="Unassembled WGS sequence"/>
</dbReference>
<comment type="caution">
    <text evidence="1">The sequence shown here is derived from an EMBL/GenBank/DDBJ whole genome shotgun (WGS) entry which is preliminary data.</text>
</comment>
<protein>
    <submittedName>
        <fullName evidence="1">Uncharacterized protein</fullName>
    </submittedName>
</protein>
<keyword evidence="2" id="KW-1185">Reference proteome</keyword>